<reference evidence="2 3" key="1">
    <citation type="submission" date="2009-09" db="EMBL/GenBank/DDBJ databases">
        <authorList>
            <person name="Weinstock G."/>
            <person name="Sodergren E."/>
            <person name="Clifton S."/>
            <person name="Fulton L."/>
            <person name="Fulton B."/>
            <person name="Courtney L."/>
            <person name="Fronick C."/>
            <person name="Harrison M."/>
            <person name="Strong C."/>
            <person name="Farmer C."/>
            <person name="Delahaunty K."/>
            <person name="Markovic C."/>
            <person name="Hall O."/>
            <person name="Minx P."/>
            <person name="Tomlinson C."/>
            <person name="Mitreva M."/>
            <person name="Nelson J."/>
            <person name="Hou S."/>
            <person name="Wollam A."/>
            <person name="Pepin K.H."/>
            <person name="Johnson M."/>
            <person name="Bhonagiri V."/>
            <person name="Nash W.E."/>
            <person name="Warren W."/>
            <person name="Chinwalla A."/>
            <person name="Mardis E.R."/>
            <person name="Wilson R.K."/>
        </authorList>
    </citation>
    <scope>NUCLEOTIDE SEQUENCE [LARGE SCALE GENOMIC DNA]</scope>
    <source>
        <strain evidence="2 3">F0319</strain>
    </source>
</reference>
<proteinExistence type="predicted"/>
<dbReference type="HOGENOM" id="CLU_3156453_0_0_10"/>
<protein>
    <submittedName>
        <fullName evidence="2">Uncharacterized protein</fullName>
    </submittedName>
</protein>
<evidence type="ECO:0000313" key="2">
    <source>
        <dbReference type="EMBL" id="EEX17575.1"/>
    </source>
</evidence>
<organism evidence="2 3">
    <name type="scientific">Prevotella veroralis F0319</name>
    <dbReference type="NCBI Taxonomy" id="649761"/>
    <lineage>
        <taxon>Bacteria</taxon>
        <taxon>Pseudomonadati</taxon>
        <taxon>Bacteroidota</taxon>
        <taxon>Bacteroidia</taxon>
        <taxon>Bacteroidales</taxon>
        <taxon>Prevotellaceae</taxon>
        <taxon>Prevotella</taxon>
    </lineage>
</organism>
<dbReference type="Proteomes" id="UP000003327">
    <property type="component" value="Unassembled WGS sequence"/>
</dbReference>
<evidence type="ECO:0000256" key="1">
    <source>
        <dbReference type="SAM" id="MobiDB-lite"/>
    </source>
</evidence>
<dbReference type="STRING" id="649761.HMPREF0973_02538"/>
<dbReference type="EMBL" id="ACVA01000063">
    <property type="protein sequence ID" value="EEX17575.1"/>
    <property type="molecule type" value="Genomic_DNA"/>
</dbReference>
<accession>C9MSC0</accession>
<comment type="caution">
    <text evidence="2">The sequence shown here is derived from an EMBL/GenBank/DDBJ whole genome shotgun (WGS) entry which is preliminary data.</text>
</comment>
<keyword evidence="3" id="KW-1185">Reference proteome</keyword>
<sequence>MSAIQVSATFPRAVPTDDQKMPHPAHLLRSFNDGNEQEQRERKHSINC</sequence>
<dbReference type="AlphaFoldDB" id="C9MSC0"/>
<gene>
    <name evidence="2" type="ORF">HMPREF0973_02538</name>
</gene>
<feature type="region of interest" description="Disordered" evidence="1">
    <location>
        <begin position="1"/>
        <end position="48"/>
    </location>
</feature>
<evidence type="ECO:0000313" key="3">
    <source>
        <dbReference type="Proteomes" id="UP000003327"/>
    </source>
</evidence>
<name>C9MSC0_9BACT</name>